<dbReference type="GO" id="GO:0006882">
    <property type="term" value="P:intracellular zinc ion homeostasis"/>
    <property type="evidence" value="ECO:0007669"/>
    <property type="project" value="TreeGrafter"/>
</dbReference>
<keyword evidence="5 8" id="KW-1133">Transmembrane helix</keyword>
<keyword evidence="3 8" id="KW-0812">Transmembrane</keyword>
<evidence type="ECO:0000256" key="8">
    <source>
        <dbReference type="SAM" id="Phobius"/>
    </source>
</evidence>
<dbReference type="InterPro" id="IPR027469">
    <property type="entry name" value="Cation_efflux_TMD_sf"/>
</dbReference>
<feature type="transmembrane region" description="Helical" evidence="8">
    <location>
        <begin position="38"/>
        <end position="57"/>
    </location>
</feature>
<evidence type="ECO:0000256" key="4">
    <source>
        <dbReference type="ARBA" id="ARBA00022833"/>
    </source>
</evidence>
<keyword evidence="6 8" id="KW-0472">Membrane</keyword>
<dbReference type="AlphaFoldDB" id="A0A0H3YFI4"/>
<feature type="transmembrane region" description="Helical" evidence="8">
    <location>
        <begin position="12"/>
        <end position="32"/>
    </location>
</feature>
<evidence type="ECO:0000256" key="5">
    <source>
        <dbReference type="ARBA" id="ARBA00022989"/>
    </source>
</evidence>
<sequence>MGKYNGKTCRLISIMGLVLAYFFAEVIVGYVIQSLSLVADAFHMLSDLIALVIGLISTRLTRMPRTSRNTFGWQRADVVGTLINTVILSTLCFTIVVRAVERFIEPHSVHNPKLMVGVGIGGLVINLISMTILLTKGHGHSHGHPYQHSPVEINEDASLVNLPNQDTPPANQVQQPNNIETNYASVEAFNQSITTQSKETDVGIQNDEIVRKRNSVKKRKEKEHSDHHHSHGSESMNMKAVLLHVVADTIGSFFVVVSAVILWLVPAEATWKIYVDPGTSLLMVAIIMYSTVKLLKQSALILLQSVPKNVKVKTIVKEIETIVGSNKVHDLHIWRLQSDCIIGTVHIRCKDLADYVISSRSVKAIFHQSDIHCTTIQPEFDEHESPHSTVMRNGHCALNCGPDETCNQTTCCPTSNTQNADTNSPQGDSLNPIASV</sequence>
<feature type="region of interest" description="Disordered" evidence="7">
    <location>
        <begin position="197"/>
        <end position="234"/>
    </location>
</feature>
<feature type="region of interest" description="Disordered" evidence="7">
    <location>
        <begin position="417"/>
        <end position="436"/>
    </location>
</feature>
<comment type="similarity">
    <text evidence="2">Belongs to the cation diffusion facilitator (CDF) transporter (TC 2.A.4) family. SLC30A subfamily.</text>
</comment>
<dbReference type="EMBL" id="KT163677">
    <property type="protein sequence ID" value="AKN21627.1"/>
    <property type="molecule type" value="mRNA"/>
</dbReference>
<feature type="transmembrane region" description="Helical" evidence="8">
    <location>
        <begin position="277"/>
        <end position="295"/>
    </location>
</feature>
<dbReference type="SUPFAM" id="SSF161111">
    <property type="entry name" value="Cation efflux protein transmembrane domain-like"/>
    <property type="match status" value="1"/>
</dbReference>
<dbReference type="GO" id="GO:0006828">
    <property type="term" value="P:manganese ion transport"/>
    <property type="evidence" value="ECO:0007669"/>
    <property type="project" value="TreeGrafter"/>
</dbReference>
<gene>
    <name evidence="10" type="primary">slc30a-7</name>
</gene>
<feature type="transmembrane region" description="Helical" evidence="8">
    <location>
        <begin position="241"/>
        <end position="265"/>
    </location>
</feature>
<evidence type="ECO:0000256" key="2">
    <source>
        <dbReference type="ARBA" id="ARBA00008873"/>
    </source>
</evidence>
<dbReference type="GO" id="GO:0010312">
    <property type="term" value="P:detoxification of zinc ion"/>
    <property type="evidence" value="ECO:0007669"/>
    <property type="project" value="TreeGrafter"/>
</dbReference>
<keyword evidence="4" id="KW-0862">Zinc</keyword>
<dbReference type="InterPro" id="IPR058533">
    <property type="entry name" value="Cation_efflux_TM"/>
</dbReference>
<comment type="subcellular location">
    <subcellularLocation>
        <location evidence="1">Membrane</location>
        <topology evidence="1">Multi-pass membrane protein</topology>
    </subcellularLocation>
</comment>
<reference evidence="10" key="1">
    <citation type="journal article" date="2015" name="Elife">
        <title>Stem cells and fluid flow drive cyst formation in an invertebrate excretory organ.</title>
        <authorList>
            <person name="Thi-Kim Vu H."/>
            <person name="Rink J.C."/>
            <person name="McKinney S.A."/>
            <person name="McClain M."/>
            <person name="Lakshmanaperumal N."/>
            <person name="Alexander R."/>
            <person name="Sanchez Alvarado A."/>
        </authorList>
    </citation>
    <scope>NUCLEOTIDE SEQUENCE</scope>
</reference>
<dbReference type="Gene3D" id="1.20.1510.10">
    <property type="entry name" value="Cation efflux protein transmembrane domain"/>
    <property type="match status" value="2"/>
</dbReference>
<feature type="domain" description="Cation efflux protein transmembrane" evidence="9">
    <location>
        <begin position="16"/>
        <end position="303"/>
    </location>
</feature>
<accession>A0A0H3YFI4</accession>
<evidence type="ECO:0000259" key="9">
    <source>
        <dbReference type="Pfam" id="PF01545"/>
    </source>
</evidence>
<evidence type="ECO:0000256" key="6">
    <source>
        <dbReference type="ARBA" id="ARBA00023136"/>
    </source>
</evidence>
<protein>
    <submittedName>
        <fullName evidence="10">Slc30a-7</fullName>
    </submittedName>
</protein>
<evidence type="ECO:0000256" key="3">
    <source>
        <dbReference type="ARBA" id="ARBA00022692"/>
    </source>
</evidence>
<proteinExistence type="evidence at transcript level"/>
<dbReference type="PANTHER" id="PTHR45820">
    <property type="entry name" value="FI23527P1"/>
    <property type="match status" value="1"/>
</dbReference>
<evidence type="ECO:0000256" key="1">
    <source>
        <dbReference type="ARBA" id="ARBA00004141"/>
    </source>
</evidence>
<name>A0A0H3YFI4_SCHMD</name>
<dbReference type="Pfam" id="PF01545">
    <property type="entry name" value="Cation_efflux"/>
    <property type="match status" value="1"/>
</dbReference>
<organism evidence="10">
    <name type="scientific">Schmidtea mediterranea</name>
    <name type="common">Freshwater planarian flatworm</name>
    <dbReference type="NCBI Taxonomy" id="79327"/>
    <lineage>
        <taxon>Eukaryota</taxon>
        <taxon>Metazoa</taxon>
        <taxon>Spiralia</taxon>
        <taxon>Lophotrochozoa</taxon>
        <taxon>Platyhelminthes</taxon>
        <taxon>Rhabditophora</taxon>
        <taxon>Seriata</taxon>
        <taxon>Tricladida</taxon>
        <taxon>Continenticola</taxon>
        <taxon>Geoplanoidea</taxon>
        <taxon>Dugesiidae</taxon>
        <taxon>Schmidtea</taxon>
    </lineage>
</organism>
<dbReference type="OrthoDB" id="29444at2759"/>
<evidence type="ECO:0000256" key="7">
    <source>
        <dbReference type="SAM" id="MobiDB-lite"/>
    </source>
</evidence>
<feature type="transmembrane region" description="Helical" evidence="8">
    <location>
        <begin position="78"/>
        <end position="99"/>
    </location>
</feature>
<feature type="transmembrane region" description="Helical" evidence="8">
    <location>
        <begin position="114"/>
        <end position="134"/>
    </location>
</feature>
<dbReference type="InterPro" id="IPR002524">
    <property type="entry name" value="Cation_efflux"/>
</dbReference>
<dbReference type="GO" id="GO:0016020">
    <property type="term" value="C:membrane"/>
    <property type="evidence" value="ECO:0007669"/>
    <property type="project" value="UniProtKB-SubCell"/>
</dbReference>
<dbReference type="PANTHER" id="PTHR45820:SF3">
    <property type="entry name" value="CALCIUM_MANGANESE ANTIPORTER SLC30A10"/>
    <property type="match status" value="1"/>
</dbReference>
<evidence type="ECO:0000313" key="10">
    <source>
        <dbReference type="EMBL" id="AKN21627.1"/>
    </source>
</evidence>
<dbReference type="NCBIfam" id="TIGR01297">
    <property type="entry name" value="CDF"/>
    <property type="match status" value="1"/>
</dbReference>
<dbReference type="GO" id="GO:0005385">
    <property type="term" value="F:zinc ion transmembrane transporter activity"/>
    <property type="evidence" value="ECO:0007669"/>
    <property type="project" value="TreeGrafter"/>
</dbReference>
<feature type="compositionally biased region" description="Basic residues" evidence="7">
    <location>
        <begin position="212"/>
        <end position="221"/>
    </location>
</feature>